<feature type="binding site" evidence="6">
    <location>
        <position position="68"/>
    </location>
    <ligand>
        <name>substrate</name>
    </ligand>
</feature>
<comment type="subunit">
    <text evidence="6">Homodimer.</text>
</comment>
<proteinExistence type="inferred from homology"/>
<feature type="active site" description="Proton acceptor" evidence="6">
    <location>
        <position position="221"/>
    </location>
</feature>
<organism evidence="8 9">
    <name type="scientific">Buchnera aphidicola</name>
    <name type="common">Nipponaphis monzeni</name>
    <dbReference type="NCBI Taxonomy" id="2495405"/>
    <lineage>
        <taxon>Bacteria</taxon>
        <taxon>Pseudomonadati</taxon>
        <taxon>Pseudomonadota</taxon>
        <taxon>Gammaproteobacteria</taxon>
        <taxon>Enterobacterales</taxon>
        <taxon>Erwiniaceae</taxon>
        <taxon>Buchnera</taxon>
    </lineage>
</organism>
<dbReference type="FunFam" id="3.10.310.10:FF:000001">
    <property type="entry name" value="Diaminopimelate epimerase"/>
    <property type="match status" value="1"/>
</dbReference>
<evidence type="ECO:0000256" key="7">
    <source>
        <dbReference type="NCBIfam" id="TIGR00652"/>
    </source>
</evidence>
<feature type="binding site" evidence="6">
    <location>
        <position position="194"/>
    </location>
    <ligand>
        <name>substrate</name>
    </ligand>
</feature>
<feature type="active site" description="Proton donor" evidence="6">
    <location>
        <position position="77"/>
    </location>
</feature>
<dbReference type="InterPro" id="IPR001653">
    <property type="entry name" value="DAP_epimerase_DapF"/>
</dbReference>
<keyword evidence="5 6" id="KW-0413">Isomerase</keyword>
<sequence>MKQKIKFTKMHGLGNDFVIVNNLNKNFLFTPKIISQLSHRNTGIGFDQLLVVERSKYSHLDFFYKIFNANGKEVYQCGNGARCFAHFVYLKKLTTKKNIYVYTKQSTLHINNIDKEEIIVNMGKPIFEPYKIPFLVPEYNKEYSITIEDKNIVCSVLSLGNPHCIVNTKNIFKTSVTFLGGLIERHFLFPEGVNVSFMQIKTTNEISLRVYERGVGETKACGSAACAAVIVGILQKKITMGRDIIVHLPGGVLKIFWENKKSCVYMKGPSTHVYDGIINI</sequence>
<feature type="binding site" evidence="6">
    <location>
        <position position="15"/>
    </location>
    <ligand>
        <name>substrate</name>
    </ligand>
</feature>
<dbReference type="Gene3D" id="3.10.310.10">
    <property type="entry name" value="Diaminopimelate Epimerase, Chain A, domain 1"/>
    <property type="match status" value="2"/>
</dbReference>
<dbReference type="UniPathway" id="UPA00034">
    <property type="reaction ID" value="UER00025"/>
</dbReference>
<feature type="binding site" evidence="6">
    <location>
        <begin position="212"/>
        <end position="213"/>
    </location>
    <ligand>
        <name>substrate</name>
    </ligand>
</feature>
<keyword evidence="3 6" id="KW-0028">Amino-acid biosynthesis</keyword>
<comment type="similarity">
    <text evidence="1 6">Belongs to the diaminopimelate epimerase family.</text>
</comment>
<keyword evidence="9" id="KW-1185">Reference proteome</keyword>
<dbReference type="HAMAP" id="MF_00197">
    <property type="entry name" value="DAP_epimerase"/>
    <property type="match status" value="1"/>
</dbReference>
<evidence type="ECO:0000256" key="1">
    <source>
        <dbReference type="ARBA" id="ARBA00010219"/>
    </source>
</evidence>
<feature type="binding site" evidence="6">
    <location>
        <position position="161"/>
    </location>
    <ligand>
        <name>substrate</name>
    </ligand>
</feature>
<evidence type="ECO:0000256" key="6">
    <source>
        <dbReference type="HAMAP-Rule" id="MF_00197"/>
    </source>
</evidence>
<keyword evidence="2 6" id="KW-0963">Cytoplasm</keyword>
<feature type="site" description="Important for dimerization" evidence="6">
    <location>
        <position position="274"/>
    </location>
</feature>
<comment type="subcellular location">
    <subcellularLocation>
        <location evidence="6">Cytoplasm</location>
    </subcellularLocation>
</comment>
<evidence type="ECO:0000256" key="2">
    <source>
        <dbReference type="ARBA" id="ARBA00022490"/>
    </source>
</evidence>
<dbReference type="EMBL" id="AP019379">
    <property type="protein sequence ID" value="BBI01440.1"/>
    <property type="molecule type" value="Genomic_DNA"/>
</dbReference>
<dbReference type="SUPFAM" id="SSF54506">
    <property type="entry name" value="Diaminopimelate epimerase-like"/>
    <property type="match status" value="2"/>
</dbReference>
<feature type="site" description="Could be important to modulate the pK values of the two catalytic cysteine residues" evidence="6">
    <location>
        <position position="212"/>
    </location>
</feature>
<evidence type="ECO:0000313" key="9">
    <source>
        <dbReference type="Proteomes" id="UP000317544"/>
    </source>
</evidence>
<dbReference type="PANTHER" id="PTHR31689:SF0">
    <property type="entry name" value="DIAMINOPIMELATE EPIMERASE"/>
    <property type="match status" value="1"/>
</dbReference>
<dbReference type="Proteomes" id="UP000317544">
    <property type="component" value="Chromosome"/>
</dbReference>
<feature type="binding site" evidence="6">
    <location>
        <position position="48"/>
    </location>
    <ligand>
        <name>substrate</name>
    </ligand>
</feature>
<feature type="binding site" evidence="6">
    <location>
        <begin position="78"/>
        <end position="79"/>
    </location>
    <ligand>
        <name>substrate</name>
    </ligand>
</feature>
<dbReference type="GO" id="GO:0005829">
    <property type="term" value="C:cytosol"/>
    <property type="evidence" value="ECO:0007669"/>
    <property type="project" value="TreeGrafter"/>
</dbReference>
<dbReference type="RefSeq" id="WP_167308864.1">
    <property type="nucleotide sequence ID" value="NZ_AP019379.1"/>
</dbReference>
<evidence type="ECO:0000256" key="4">
    <source>
        <dbReference type="ARBA" id="ARBA00023154"/>
    </source>
</evidence>
<dbReference type="GO" id="GO:0008837">
    <property type="term" value="F:diaminopimelate epimerase activity"/>
    <property type="evidence" value="ECO:0007669"/>
    <property type="project" value="UniProtKB-UniRule"/>
</dbReference>
<name>A0A455TAW0_9GAMM</name>
<accession>A0A455TAW0</accession>
<comment type="catalytic activity">
    <reaction evidence="6">
        <text>(2S,6S)-2,6-diaminopimelate = meso-2,6-diaminopimelate</text>
        <dbReference type="Rhea" id="RHEA:15393"/>
        <dbReference type="ChEBI" id="CHEBI:57609"/>
        <dbReference type="ChEBI" id="CHEBI:57791"/>
        <dbReference type="EC" id="5.1.1.7"/>
    </reaction>
</comment>
<dbReference type="Pfam" id="PF01678">
    <property type="entry name" value="DAP_epimerase"/>
    <property type="match status" value="2"/>
</dbReference>
<keyword evidence="4 6" id="KW-0457">Lysine biosynthesis</keyword>
<gene>
    <name evidence="6 8" type="primary">dapF</name>
    <name evidence="8" type="ORF">BUCNMO_438</name>
</gene>
<feature type="binding site" evidence="6">
    <location>
        <begin position="222"/>
        <end position="223"/>
    </location>
    <ligand>
        <name>substrate</name>
    </ligand>
</feature>
<evidence type="ECO:0000313" key="8">
    <source>
        <dbReference type="EMBL" id="BBI01440.1"/>
    </source>
</evidence>
<comment type="function">
    <text evidence="6">Catalyzes the stereoinversion of LL-2,6-diaminopimelate (L,L-DAP) to meso-diaminopimelate (meso-DAP), a precursor of L-lysine and an essential component of the bacterial peptidoglycan.</text>
</comment>
<protein>
    <recommendedName>
        <fullName evidence="6 7">Diaminopimelate epimerase</fullName>
        <shortName evidence="6">DAP epimerase</shortName>
        <ecNumber evidence="6 7">5.1.1.7</ecNumber>
    </recommendedName>
    <alternativeName>
        <fullName evidence="6">PLP-independent amino acid racemase</fullName>
    </alternativeName>
</protein>
<evidence type="ECO:0000256" key="5">
    <source>
        <dbReference type="ARBA" id="ARBA00023235"/>
    </source>
</evidence>
<dbReference type="PANTHER" id="PTHR31689">
    <property type="entry name" value="DIAMINOPIMELATE EPIMERASE, CHLOROPLASTIC"/>
    <property type="match status" value="1"/>
</dbReference>
<reference evidence="8 9" key="1">
    <citation type="journal article" date="2019" name="Proc. Natl. Acad. Sci. U.S.A.">
        <title>Exaggeration and cooption of innate immunity for social defense.</title>
        <authorList>
            <person name="Kutsukake M."/>
            <person name="Moriyama M."/>
            <person name="Shigenobu S."/>
            <person name="Meng X.-Y."/>
            <person name="Nikoh N."/>
            <person name="Noda C."/>
            <person name="Kobayashi S."/>
            <person name="Fukatsu T."/>
        </authorList>
    </citation>
    <scope>NUCLEOTIDE SEQUENCE [LARGE SCALE GENOMIC DNA]</scope>
    <source>
        <strain evidence="8 9">Nmo</strain>
    </source>
</reference>
<dbReference type="NCBIfam" id="TIGR00652">
    <property type="entry name" value="DapF"/>
    <property type="match status" value="1"/>
</dbReference>
<dbReference type="GO" id="GO:0009089">
    <property type="term" value="P:lysine biosynthetic process via diaminopimelate"/>
    <property type="evidence" value="ECO:0007669"/>
    <property type="project" value="UniProtKB-UniRule"/>
</dbReference>
<feature type="site" description="Could be important to modulate the pK values of the two catalytic cysteine residues" evidence="6">
    <location>
        <position position="163"/>
    </location>
</feature>
<dbReference type="AlphaFoldDB" id="A0A455TAW0"/>
<evidence type="ECO:0000256" key="3">
    <source>
        <dbReference type="ARBA" id="ARBA00022605"/>
    </source>
</evidence>
<dbReference type="EC" id="5.1.1.7" evidence="6 7"/>
<comment type="pathway">
    <text evidence="6">Amino-acid biosynthesis; L-lysine biosynthesis via DAP pathway; DL-2,6-diaminopimelate from LL-2,6-diaminopimelate: step 1/1.</text>
</comment>